<dbReference type="Gene3D" id="3.40.190.10">
    <property type="entry name" value="Periplasmic binding protein-like II"/>
    <property type="match status" value="2"/>
</dbReference>
<organism evidence="3 4">
    <name type="scientific">Roseicyclus mahoneyensis</name>
    <dbReference type="NCBI Taxonomy" id="164332"/>
    <lineage>
        <taxon>Bacteria</taxon>
        <taxon>Pseudomonadati</taxon>
        <taxon>Pseudomonadota</taxon>
        <taxon>Alphaproteobacteria</taxon>
        <taxon>Rhodobacterales</taxon>
        <taxon>Roseobacteraceae</taxon>
        <taxon>Roseicyclus</taxon>
    </lineage>
</organism>
<sequence>MSTSAVDPSLLAELAPTGRLRAGINTGNFLLVSGQTADGRPVGVSPDVAAEIAGRLGVPLDLVCYPDPGLLADGAERGAWDIGNIGAEPQRARTIAFTAAYCQIESTYLVPAGSTITSIEEVDRPGRLIATKGRAAYGLWLENNLKHAELVRTDSIDDSFDVFVERKLDALAGLRPRLLQDLERLPGARILEGQFSAVQQSVGTPRGNARAAKWLADVVEELKASGFIAERIARHGVQGLSVAPPAEALAPG</sequence>
<protein>
    <submittedName>
        <fullName evidence="3">Amino acid ABC transporter substrate-binding protein (PAAT family)</fullName>
    </submittedName>
</protein>
<dbReference type="OrthoDB" id="6955767at2"/>
<evidence type="ECO:0000256" key="1">
    <source>
        <dbReference type="ARBA" id="ARBA00022729"/>
    </source>
</evidence>
<dbReference type="PANTHER" id="PTHR35936:SF17">
    <property type="entry name" value="ARGININE-BINDING EXTRACELLULAR PROTEIN ARTP"/>
    <property type="match status" value="1"/>
</dbReference>
<reference evidence="3 4" key="1">
    <citation type="submission" date="2018-05" db="EMBL/GenBank/DDBJ databases">
        <title>Genomic Encyclopedia of Type Strains, Phase IV (KMG-IV): sequencing the most valuable type-strain genomes for metagenomic binning, comparative biology and taxonomic classification.</title>
        <authorList>
            <person name="Goeker M."/>
        </authorList>
    </citation>
    <scope>NUCLEOTIDE SEQUENCE [LARGE SCALE GENOMIC DNA]</scope>
    <source>
        <strain evidence="3 4">DSM 16097</strain>
    </source>
</reference>
<dbReference type="Proteomes" id="UP000245708">
    <property type="component" value="Unassembled WGS sequence"/>
</dbReference>
<feature type="domain" description="Solute-binding protein family 3/N-terminal" evidence="2">
    <location>
        <begin position="19"/>
        <end position="236"/>
    </location>
</feature>
<dbReference type="AlphaFoldDB" id="A0A316G5J7"/>
<dbReference type="Pfam" id="PF00497">
    <property type="entry name" value="SBP_bac_3"/>
    <property type="match status" value="1"/>
</dbReference>
<evidence type="ECO:0000313" key="3">
    <source>
        <dbReference type="EMBL" id="PWK55872.1"/>
    </source>
</evidence>
<dbReference type="SUPFAM" id="SSF53850">
    <property type="entry name" value="Periplasmic binding protein-like II"/>
    <property type="match status" value="1"/>
</dbReference>
<proteinExistence type="predicted"/>
<name>A0A316G5J7_9RHOB</name>
<dbReference type="PANTHER" id="PTHR35936">
    <property type="entry name" value="MEMBRANE-BOUND LYTIC MUREIN TRANSGLYCOSYLASE F"/>
    <property type="match status" value="1"/>
</dbReference>
<accession>A0A316G5J7</accession>
<evidence type="ECO:0000259" key="2">
    <source>
        <dbReference type="SMART" id="SM00062"/>
    </source>
</evidence>
<dbReference type="RefSeq" id="WP_109670860.1">
    <property type="nucleotide sequence ID" value="NZ_QGGW01000015.1"/>
</dbReference>
<dbReference type="SMART" id="SM00062">
    <property type="entry name" value="PBPb"/>
    <property type="match status" value="1"/>
</dbReference>
<dbReference type="InterPro" id="IPR001638">
    <property type="entry name" value="Solute-binding_3/MltF_N"/>
</dbReference>
<keyword evidence="4" id="KW-1185">Reference proteome</keyword>
<keyword evidence="1" id="KW-0732">Signal</keyword>
<evidence type="ECO:0000313" key="4">
    <source>
        <dbReference type="Proteomes" id="UP000245708"/>
    </source>
</evidence>
<gene>
    <name evidence="3" type="ORF">C7455_1155</name>
</gene>
<dbReference type="EMBL" id="QGGW01000015">
    <property type="protein sequence ID" value="PWK55872.1"/>
    <property type="molecule type" value="Genomic_DNA"/>
</dbReference>
<comment type="caution">
    <text evidence="3">The sequence shown here is derived from an EMBL/GenBank/DDBJ whole genome shotgun (WGS) entry which is preliminary data.</text>
</comment>